<dbReference type="STRING" id="321146.A0A139HGU8"/>
<sequence length="187" mass="21547">MMVAEETPASDILEKLFESGEWSDFQIATPTKTFKVHRNIVSSACPFFAAACKRDWKEGSIGTIALPEDEKVIYCLVRYMYGLEWNLWSEYQIEYEYEIMCLFETGIAADKASTPYYLDFTARLIAQKVAGMAQSIILRYGGEAWNDLSEEPELLRDVMVQLSKREVRVYEVDEDLTAEYLKDPKSK</sequence>
<comment type="caution">
    <text evidence="2">The sequence shown here is derived from an EMBL/GenBank/DDBJ whole genome shotgun (WGS) entry which is preliminary data.</text>
</comment>
<dbReference type="Pfam" id="PF00651">
    <property type="entry name" value="BTB"/>
    <property type="match status" value="1"/>
</dbReference>
<dbReference type="CDD" id="cd18186">
    <property type="entry name" value="BTB_POZ_ZBTB_KLHL-like"/>
    <property type="match status" value="1"/>
</dbReference>
<reference evidence="2 3" key="1">
    <citation type="submission" date="2015-07" db="EMBL/GenBank/DDBJ databases">
        <title>Comparative genomics of the Sigatoka disease complex on banana suggests a link between parallel evolutionary changes in Pseudocercospora fijiensis and Pseudocercospora eumusae and increased virulence on the banana host.</title>
        <authorList>
            <person name="Chang T.-C."/>
            <person name="Salvucci A."/>
            <person name="Crous P.W."/>
            <person name="Stergiopoulos I."/>
        </authorList>
    </citation>
    <scope>NUCLEOTIDE SEQUENCE [LARGE SCALE GENOMIC DNA]</scope>
    <source>
        <strain evidence="2 3">CBS 114824</strain>
    </source>
</reference>
<dbReference type="Proteomes" id="UP000070133">
    <property type="component" value="Unassembled WGS sequence"/>
</dbReference>
<dbReference type="AlphaFoldDB" id="A0A139HGU8"/>
<dbReference type="SUPFAM" id="SSF54695">
    <property type="entry name" value="POZ domain"/>
    <property type="match status" value="1"/>
</dbReference>
<dbReference type="InterPro" id="IPR011333">
    <property type="entry name" value="SKP1/BTB/POZ_sf"/>
</dbReference>
<evidence type="ECO:0000313" key="3">
    <source>
        <dbReference type="Proteomes" id="UP000070133"/>
    </source>
</evidence>
<dbReference type="InterPro" id="IPR000210">
    <property type="entry name" value="BTB/POZ_dom"/>
</dbReference>
<proteinExistence type="predicted"/>
<dbReference type="EMBL" id="LFZN01000051">
    <property type="protein sequence ID" value="KXT01705.1"/>
    <property type="molecule type" value="Genomic_DNA"/>
</dbReference>
<evidence type="ECO:0000313" key="2">
    <source>
        <dbReference type="EMBL" id="KXT01705.1"/>
    </source>
</evidence>
<name>A0A139HGU8_9PEZI</name>
<dbReference type="OrthoDB" id="3644790at2759"/>
<keyword evidence="3" id="KW-1185">Reference proteome</keyword>
<dbReference type="PANTHER" id="PTHR47843:SF5">
    <property type="entry name" value="BTB_POZ DOMAIN PROTEIN"/>
    <property type="match status" value="1"/>
</dbReference>
<organism evidence="2 3">
    <name type="scientific">Pseudocercospora eumusae</name>
    <dbReference type="NCBI Taxonomy" id="321146"/>
    <lineage>
        <taxon>Eukaryota</taxon>
        <taxon>Fungi</taxon>
        <taxon>Dikarya</taxon>
        <taxon>Ascomycota</taxon>
        <taxon>Pezizomycotina</taxon>
        <taxon>Dothideomycetes</taxon>
        <taxon>Dothideomycetidae</taxon>
        <taxon>Mycosphaerellales</taxon>
        <taxon>Mycosphaerellaceae</taxon>
        <taxon>Pseudocercospora</taxon>
    </lineage>
</organism>
<evidence type="ECO:0000259" key="1">
    <source>
        <dbReference type="PROSITE" id="PS50097"/>
    </source>
</evidence>
<dbReference type="PROSITE" id="PS50097">
    <property type="entry name" value="BTB"/>
    <property type="match status" value="1"/>
</dbReference>
<feature type="domain" description="BTB" evidence="1">
    <location>
        <begin position="23"/>
        <end position="81"/>
    </location>
</feature>
<protein>
    <recommendedName>
        <fullName evidence="1">BTB domain-containing protein</fullName>
    </recommendedName>
</protein>
<gene>
    <name evidence="2" type="ORF">AC578_2797</name>
</gene>
<dbReference type="PANTHER" id="PTHR47843">
    <property type="entry name" value="BTB DOMAIN-CONTAINING PROTEIN-RELATED"/>
    <property type="match status" value="1"/>
</dbReference>
<dbReference type="Gene3D" id="3.30.710.10">
    <property type="entry name" value="Potassium Channel Kv1.1, Chain A"/>
    <property type="match status" value="1"/>
</dbReference>
<accession>A0A139HGU8</accession>